<name>A0AAJ3TVX8_9MYCO</name>
<keyword evidence="5" id="KW-1185">Reference proteome</keyword>
<organism evidence="4 5">
    <name type="scientific">Mycobacterium saskatchewanense</name>
    <dbReference type="NCBI Taxonomy" id="220927"/>
    <lineage>
        <taxon>Bacteria</taxon>
        <taxon>Bacillati</taxon>
        <taxon>Actinomycetota</taxon>
        <taxon>Actinomycetes</taxon>
        <taxon>Mycobacteriales</taxon>
        <taxon>Mycobacteriaceae</taxon>
        <taxon>Mycobacterium</taxon>
        <taxon>Mycobacterium simiae complex</taxon>
    </lineage>
</organism>
<sequence>MPVVLASFVFTVSFAASAQADPGPDAGFLSALDKAGIPYQSGPTAISIGKQACDLMDQGQLKANVIQDVSASNPGLSMPDAARFTTIATSVYCPQHLGEPVTQAPPSPTSSPIIPEFPWPAPPVG</sequence>
<dbReference type="RefSeq" id="WP_142280532.1">
    <property type="nucleotide sequence ID" value="NZ_AP022573.1"/>
</dbReference>
<feature type="chain" id="PRO_5042486894" description="DUF732 domain-containing protein" evidence="2">
    <location>
        <begin position="21"/>
        <end position="125"/>
    </location>
</feature>
<proteinExistence type="predicted"/>
<feature type="compositionally biased region" description="Pro residues" evidence="1">
    <location>
        <begin position="103"/>
        <end position="125"/>
    </location>
</feature>
<gene>
    <name evidence="4" type="ORF">AWC23_09625</name>
</gene>
<dbReference type="AlphaFoldDB" id="A0AAJ3TVX8"/>
<evidence type="ECO:0000256" key="2">
    <source>
        <dbReference type="SAM" id="SignalP"/>
    </source>
</evidence>
<feature type="signal peptide" evidence="2">
    <location>
        <begin position="1"/>
        <end position="20"/>
    </location>
</feature>
<protein>
    <recommendedName>
        <fullName evidence="3">DUF732 domain-containing protein</fullName>
    </recommendedName>
</protein>
<feature type="region of interest" description="Disordered" evidence="1">
    <location>
        <begin position="98"/>
        <end position="125"/>
    </location>
</feature>
<evidence type="ECO:0000313" key="5">
    <source>
        <dbReference type="Proteomes" id="UP000193387"/>
    </source>
</evidence>
<comment type="caution">
    <text evidence="4">The sequence shown here is derived from an EMBL/GenBank/DDBJ whole genome shotgun (WGS) entry which is preliminary data.</text>
</comment>
<evidence type="ECO:0000259" key="3">
    <source>
        <dbReference type="Pfam" id="PF05305"/>
    </source>
</evidence>
<dbReference type="EMBL" id="LQPR01000022">
    <property type="protein sequence ID" value="ORW72767.1"/>
    <property type="molecule type" value="Genomic_DNA"/>
</dbReference>
<accession>A0AAJ3TVX8</accession>
<reference evidence="4 5" key="1">
    <citation type="submission" date="2016-01" db="EMBL/GenBank/DDBJ databases">
        <title>The new phylogeny of the genus Mycobacterium.</title>
        <authorList>
            <person name="Tarcisio F."/>
            <person name="Conor M."/>
            <person name="Antonella G."/>
            <person name="Elisabetta G."/>
            <person name="Giulia F.S."/>
            <person name="Sara T."/>
            <person name="Anna F."/>
            <person name="Clotilde B."/>
            <person name="Roberto B."/>
            <person name="Veronica D.S."/>
            <person name="Fabio R."/>
            <person name="Monica P."/>
            <person name="Olivier J."/>
            <person name="Enrico T."/>
            <person name="Nicola S."/>
        </authorList>
    </citation>
    <scope>NUCLEOTIDE SEQUENCE [LARGE SCALE GENOMIC DNA]</scope>
    <source>
        <strain evidence="4 5">DSM 44616</strain>
    </source>
</reference>
<dbReference type="Pfam" id="PF05305">
    <property type="entry name" value="DUF732"/>
    <property type="match status" value="1"/>
</dbReference>
<evidence type="ECO:0000256" key="1">
    <source>
        <dbReference type="SAM" id="MobiDB-lite"/>
    </source>
</evidence>
<keyword evidence="2" id="KW-0732">Signal</keyword>
<feature type="domain" description="DUF732" evidence="3">
    <location>
        <begin position="25"/>
        <end position="95"/>
    </location>
</feature>
<dbReference type="InterPro" id="IPR007969">
    <property type="entry name" value="DUF732"/>
</dbReference>
<evidence type="ECO:0000313" key="4">
    <source>
        <dbReference type="EMBL" id="ORW72767.1"/>
    </source>
</evidence>
<dbReference type="Proteomes" id="UP000193387">
    <property type="component" value="Unassembled WGS sequence"/>
</dbReference>